<proteinExistence type="predicted"/>
<gene>
    <name evidence="1" type="ORF">N3K66_005310</name>
</gene>
<name>A0ACC0UYT3_9HYPO</name>
<evidence type="ECO:0000313" key="2">
    <source>
        <dbReference type="Proteomes" id="UP001163324"/>
    </source>
</evidence>
<sequence>MTACKSGDGSRVKHLLGTGLAGPNDMTLANDTPLSMAIKGGFKEVVQLLLNQGADPNITCGRFETSPLQIAVTYEKPDIARLLITSGADIEYTSSRGWSILHHLFERDRSMLNTEYFSMFIGQTSFDDTKDLEGWTALHRCAAFGTAEDVDFLHRMGALRLPDRYRTNSGRNPIHVAALMNNVSTLKALMQCRASLPTTGDRSVSNQYAMHFVDAYGFTPLHHAVYGHAKETVVYLLQHGADPRAPVRRTSSWFPENHEGDVVTVKDLARMSGGGEFLGTLVQVLQEANYNVTTDGEDMIWG</sequence>
<dbReference type="Proteomes" id="UP001163324">
    <property type="component" value="Chromosome 5"/>
</dbReference>
<keyword evidence="2" id="KW-1185">Reference proteome</keyword>
<accession>A0ACC0UYT3</accession>
<organism evidence="1 2">
    <name type="scientific">Trichothecium roseum</name>
    <dbReference type="NCBI Taxonomy" id="47278"/>
    <lineage>
        <taxon>Eukaryota</taxon>
        <taxon>Fungi</taxon>
        <taxon>Dikarya</taxon>
        <taxon>Ascomycota</taxon>
        <taxon>Pezizomycotina</taxon>
        <taxon>Sordariomycetes</taxon>
        <taxon>Hypocreomycetidae</taxon>
        <taxon>Hypocreales</taxon>
        <taxon>Hypocreales incertae sedis</taxon>
        <taxon>Trichothecium</taxon>
    </lineage>
</organism>
<reference evidence="1" key="1">
    <citation type="submission" date="2022-10" db="EMBL/GenBank/DDBJ databases">
        <title>Complete Genome of Trichothecium roseum strain YXFP-22015, a Plant Pathogen Isolated from Citrus.</title>
        <authorList>
            <person name="Wang Y."/>
            <person name="Zhu L."/>
        </authorList>
    </citation>
    <scope>NUCLEOTIDE SEQUENCE</scope>
    <source>
        <strain evidence="1">YXFP-22015</strain>
    </source>
</reference>
<evidence type="ECO:0000313" key="1">
    <source>
        <dbReference type="EMBL" id="KAI9898849.1"/>
    </source>
</evidence>
<protein>
    <submittedName>
        <fullName evidence="1">Uncharacterized protein</fullName>
    </submittedName>
</protein>
<comment type="caution">
    <text evidence="1">The sequence shown here is derived from an EMBL/GenBank/DDBJ whole genome shotgun (WGS) entry which is preliminary data.</text>
</comment>
<dbReference type="EMBL" id="CM047944">
    <property type="protein sequence ID" value="KAI9898849.1"/>
    <property type="molecule type" value="Genomic_DNA"/>
</dbReference>